<evidence type="ECO:0000256" key="1">
    <source>
        <dbReference type="ARBA" id="ARBA00009477"/>
    </source>
</evidence>
<dbReference type="RefSeq" id="WP_345970172.1">
    <property type="nucleotide sequence ID" value="NZ_JAQYXL010000001.1"/>
</dbReference>
<dbReference type="InterPro" id="IPR058792">
    <property type="entry name" value="Beta-barrel_RND_2"/>
</dbReference>
<evidence type="ECO:0000313" key="7">
    <source>
        <dbReference type="EMBL" id="MEN3226568.1"/>
    </source>
</evidence>
<accession>A0ABU9Z5N8</accession>
<proteinExistence type="inferred from homology"/>
<feature type="signal peptide" evidence="4">
    <location>
        <begin position="1"/>
        <end position="36"/>
    </location>
</feature>
<evidence type="ECO:0000256" key="2">
    <source>
        <dbReference type="SAM" id="Coils"/>
    </source>
</evidence>
<feature type="compositionally biased region" description="Polar residues" evidence="3">
    <location>
        <begin position="404"/>
        <end position="419"/>
    </location>
</feature>
<dbReference type="SUPFAM" id="SSF111369">
    <property type="entry name" value="HlyD-like secretion proteins"/>
    <property type="match status" value="1"/>
</dbReference>
<evidence type="ECO:0000256" key="4">
    <source>
        <dbReference type="SAM" id="SignalP"/>
    </source>
</evidence>
<organism evidence="7 8">
    <name type="scientific">Methylorubrum rhodesianum</name>
    <dbReference type="NCBI Taxonomy" id="29427"/>
    <lineage>
        <taxon>Bacteria</taxon>
        <taxon>Pseudomonadati</taxon>
        <taxon>Pseudomonadota</taxon>
        <taxon>Alphaproteobacteria</taxon>
        <taxon>Hyphomicrobiales</taxon>
        <taxon>Methylobacteriaceae</taxon>
        <taxon>Methylorubrum</taxon>
    </lineage>
</organism>
<dbReference type="Gene3D" id="1.10.287.470">
    <property type="entry name" value="Helix hairpin bin"/>
    <property type="match status" value="1"/>
</dbReference>
<dbReference type="Pfam" id="PF25954">
    <property type="entry name" value="Beta-barrel_RND_2"/>
    <property type="match status" value="1"/>
</dbReference>
<dbReference type="Gene3D" id="2.40.420.20">
    <property type="match status" value="1"/>
</dbReference>
<evidence type="ECO:0000259" key="6">
    <source>
        <dbReference type="Pfam" id="PF25989"/>
    </source>
</evidence>
<keyword evidence="4" id="KW-0732">Signal</keyword>
<protein>
    <submittedName>
        <fullName evidence="7">Efflux RND transporter periplasmic adaptor subunit</fullName>
    </submittedName>
</protein>
<dbReference type="Proteomes" id="UP001404845">
    <property type="component" value="Unassembled WGS sequence"/>
</dbReference>
<feature type="coiled-coil region" evidence="2">
    <location>
        <begin position="177"/>
        <end position="218"/>
    </location>
</feature>
<dbReference type="PANTHER" id="PTHR30469">
    <property type="entry name" value="MULTIDRUG RESISTANCE PROTEIN MDTA"/>
    <property type="match status" value="1"/>
</dbReference>
<evidence type="ECO:0000256" key="3">
    <source>
        <dbReference type="SAM" id="MobiDB-lite"/>
    </source>
</evidence>
<name>A0ABU9Z5N8_9HYPH</name>
<feature type="domain" description="YknX-like C-terminal permuted SH3-like" evidence="6">
    <location>
        <begin position="330"/>
        <end position="397"/>
    </location>
</feature>
<dbReference type="InterPro" id="IPR058637">
    <property type="entry name" value="YknX-like_C"/>
</dbReference>
<evidence type="ECO:0000259" key="5">
    <source>
        <dbReference type="Pfam" id="PF25954"/>
    </source>
</evidence>
<dbReference type="PANTHER" id="PTHR30469:SF15">
    <property type="entry name" value="HLYD FAMILY OF SECRETION PROTEINS"/>
    <property type="match status" value="1"/>
</dbReference>
<feature type="chain" id="PRO_5045492234" evidence="4">
    <location>
        <begin position="37"/>
        <end position="426"/>
    </location>
</feature>
<feature type="domain" description="CusB-like beta-barrel" evidence="5">
    <location>
        <begin position="254"/>
        <end position="321"/>
    </location>
</feature>
<sequence>MTPVRHLARSLSRSLARSLALPALLLAASAPVPARAETASPSPATGAPAPVVSVVGAERREIVESVVVTGTLVPRDEILVTPEIDGYRLVELLTEEGMRVERGQVLARLNRDLIDRQLAQQNALIDKASAAVPQAQSNIEQAEAAELEARLAYDRAKQLIQTGNTTAVIMEGRTAALRQAEGKLAFARNGLAMAKAELAQAKAVRDELELRLTRTEIRAPEAGIVSRRTARVGMATSSSAEPLFRLIARGEIELEAEVIETKLPLVREGAPAFIEIGEGERVSGSVRAVYPEVDKASRLGKVRVRLDPDPRLRIGTFARGAVELARTRGVTVPQASVLYGGGKRSSVLVVTDDKVEAREVRTGLSDEDDIEIRSGLSEGERVVARAGSFLRDGDRVRPVPLARQGQSPVAISAAPSPQATADAGLR</sequence>
<evidence type="ECO:0000313" key="8">
    <source>
        <dbReference type="Proteomes" id="UP001404845"/>
    </source>
</evidence>
<gene>
    <name evidence="7" type="ORF">PUR21_02610</name>
</gene>
<comment type="caution">
    <text evidence="7">The sequence shown here is derived from an EMBL/GenBank/DDBJ whole genome shotgun (WGS) entry which is preliminary data.</text>
</comment>
<dbReference type="NCBIfam" id="TIGR01730">
    <property type="entry name" value="RND_mfp"/>
    <property type="match status" value="1"/>
</dbReference>
<dbReference type="Gene3D" id="2.40.30.170">
    <property type="match status" value="1"/>
</dbReference>
<keyword evidence="8" id="KW-1185">Reference proteome</keyword>
<reference evidence="7 8" key="1">
    <citation type="journal article" date="2023" name="PLoS ONE">
        <title>Complete genome assembly of Hawai'i environmental nontuberculous mycobacteria reveals unexpected co-isolation with methylobacteria.</title>
        <authorList>
            <person name="Hendrix J."/>
            <person name="Epperson L.E."/>
            <person name="Tong E.I."/>
            <person name="Chan Y.L."/>
            <person name="Hasan N.A."/>
            <person name="Dawrs S.N."/>
            <person name="Norton G.J."/>
            <person name="Virdi R."/>
            <person name="Crooks J.L."/>
            <person name="Chan E.D."/>
            <person name="Honda J.R."/>
            <person name="Strong M."/>
        </authorList>
    </citation>
    <scope>NUCLEOTIDE SEQUENCE [LARGE SCALE GENOMIC DNA]</scope>
    <source>
        <strain evidence="7 8">NJH_HI01</strain>
    </source>
</reference>
<dbReference type="EMBL" id="JAQYXL010000001">
    <property type="protein sequence ID" value="MEN3226568.1"/>
    <property type="molecule type" value="Genomic_DNA"/>
</dbReference>
<dbReference type="Pfam" id="PF25989">
    <property type="entry name" value="YknX_C"/>
    <property type="match status" value="1"/>
</dbReference>
<feature type="region of interest" description="Disordered" evidence="3">
    <location>
        <begin position="396"/>
        <end position="426"/>
    </location>
</feature>
<dbReference type="InterPro" id="IPR006143">
    <property type="entry name" value="RND_pump_MFP"/>
</dbReference>
<keyword evidence="2" id="KW-0175">Coiled coil</keyword>
<dbReference type="Gene3D" id="2.40.50.100">
    <property type="match status" value="1"/>
</dbReference>
<comment type="similarity">
    <text evidence="1">Belongs to the membrane fusion protein (MFP) (TC 8.A.1) family.</text>
</comment>